<name>A0A673SZ12_SURSU</name>
<reference evidence="2" key="3">
    <citation type="submission" date="2025-09" db="UniProtKB">
        <authorList>
            <consortium name="Ensembl"/>
        </authorList>
    </citation>
    <scope>IDENTIFICATION</scope>
</reference>
<accession>A0A673SZ12</accession>
<reference evidence="2" key="2">
    <citation type="submission" date="2025-08" db="UniProtKB">
        <authorList>
            <consortium name="Ensembl"/>
        </authorList>
    </citation>
    <scope>IDENTIFICATION</scope>
</reference>
<dbReference type="Proteomes" id="UP000472268">
    <property type="component" value="Chromosome 2"/>
</dbReference>
<keyword evidence="3" id="KW-1185">Reference proteome</keyword>
<feature type="compositionally biased region" description="Basic and acidic residues" evidence="1">
    <location>
        <begin position="34"/>
        <end position="54"/>
    </location>
</feature>
<feature type="compositionally biased region" description="Polar residues" evidence="1">
    <location>
        <begin position="1"/>
        <end position="13"/>
    </location>
</feature>
<organism evidence="2 3">
    <name type="scientific">Suricata suricatta</name>
    <name type="common">Meerkat</name>
    <dbReference type="NCBI Taxonomy" id="37032"/>
    <lineage>
        <taxon>Eukaryota</taxon>
        <taxon>Metazoa</taxon>
        <taxon>Chordata</taxon>
        <taxon>Craniata</taxon>
        <taxon>Vertebrata</taxon>
        <taxon>Euteleostomi</taxon>
        <taxon>Mammalia</taxon>
        <taxon>Eutheria</taxon>
        <taxon>Laurasiatheria</taxon>
        <taxon>Carnivora</taxon>
        <taxon>Feliformia</taxon>
        <taxon>Herpestidae</taxon>
        <taxon>Suricata</taxon>
    </lineage>
</organism>
<evidence type="ECO:0000256" key="1">
    <source>
        <dbReference type="SAM" id="MobiDB-lite"/>
    </source>
</evidence>
<dbReference type="AlphaFoldDB" id="A0A673SZ12"/>
<feature type="region of interest" description="Disordered" evidence="1">
    <location>
        <begin position="1"/>
        <end position="54"/>
    </location>
</feature>
<sequence length="125" mass="14276">MLDQPTPTGQNGITEDITSEEEKEEVMAEDTEDLDHYEMKEEEPVSGKKSEDEGIEKENLAILEKIRKTQRQDHLNGAVCGSVQASDRLRKEFRDIYRPQSYKAGIYSVELLNDSLYDCIHTGHS</sequence>
<feature type="compositionally biased region" description="Acidic residues" evidence="1">
    <location>
        <begin position="17"/>
        <end position="33"/>
    </location>
</feature>
<protein>
    <submittedName>
        <fullName evidence="2">Uncharacterized protein</fullName>
    </submittedName>
</protein>
<evidence type="ECO:0000313" key="3">
    <source>
        <dbReference type="Proteomes" id="UP000472268"/>
    </source>
</evidence>
<reference evidence="2 3" key="1">
    <citation type="submission" date="2019-05" db="EMBL/GenBank/DDBJ databases">
        <title>A Chromosome-scale Meerkat (S. suricatta) Genome Assembly.</title>
        <authorList>
            <person name="Dudchenko O."/>
            <person name="Lieberman Aiden E."/>
            <person name="Tung J."/>
            <person name="Barreiro L.B."/>
            <person name="Clutton-Brock T.H."/>
        </authorList>
    </citation>
    <scope>NUCLEOTIDE SEQUENCE [LARGE SCALE GENOMIC DNA]</scope>
</reference>
<evidence type="ECO:0000313" key="2">
    <source>
        <dbReference type="Ensembl" id="ENSSSUP00005002054.1"/>
    </source>
</evidence>
<dbReference type="Ensembl" id="ENSSSUT00005002391.1">
    <property type="protein sequence ID" value="ENSSSUP00005002054.1"/>
    <property type="gene ID" value="ENSSSUG00005001397.1"/>
</dbReference>
<proteinExistence type="predicted"/>